<dbReference type="InParanoid" id="A7SMZ5"/>
<evidence type="ECO:0000256" key="5">
    <source>
        <dbReference type="ARBA" id="ARBA00022692"/>
    </source>
</evidence>
<dbReference type="PhylomeDB" id="A7SMZ5"/>
<evidence type="ECO:0000256" key="2">
    <source>
        <dbReference type="ARBA" id="ARBA00008661"/>
    </source>
</evidence>
<dbReference type="GO" id="GO:0016757">
    <property type="term" value="F:glycosyltransferase activity"/>
    <property type="evidence" value="ECO:0000318"/>
    <property type="project" value="GO_Central"/>
</dbReference>
<gene>
    <name evidence="11" type="ORF">NEMVEDRAFT_v1g15006</name>
</gene>
<accession>A7SMZ5</accession>
<feature type="non-terminal residue" evidence="11">
    <location>
        <position position="215"/>
    </location>
</feature>
<evidence type="ECO:0000256" key="1">
    <source>
        <dbReference type="ARBA" id="ARBA00004323"/>
    </source>
</evidence>
<feature type="non-terminal residue" evidence="11">
    <location>
        <position position="1"/>
    </location>
</feature>
<evidence type="ECO:0000256" key="8">
    <source>
        <dbReference type="ARBA" id="ARBA00023034"/>
    </source>
</evidence>
<keyword evidence="5" id="KW-0812">Transmembrane</keyword>
<evidence type="ECO:0000256" key="3">
    <source>
        <dbReference type="ARBA" id="ARBA00022676"/>
    </source>
</evidence>
<dbReference type="KEGG" id="nve:5506299"/>
<keyword evidence="12" id="KW-1185">Reference proteome</keyword>
<keyword evidence="6" id="KW-0735">Signal-anchor</keyword>
<sequence>YLVVVVNSDPRKLENRQTIRETWGSSHLQREYTISNRDGVKWGVFFAMGKTGDTSLDSKTTREAQIHNDILIGNFRDTYNNLIIKTFMSHRWTVTLKCKFVLKTDDDVYVRLNVFTHWLRLQGSPDRFYGGDIFKDYRVIRDRCSKWRKWAISKAYFSENFYPPYCGGPFHVISSDIVPYLLSYTSLRRPFHVDDAYIGIAMRDLGVEAIGIPGF</sequence>
<dbReference type="eggNOG" id="KOG2287">
    <property type="taxonomic scope" value="Eukaryota"/>
</dbReference>
<keyword evidence="7" id="KW-1133">Transmembrane helix</keyword>
<dbReference type="OMA" id="WAHLNCP"/>
<keyword evidence="8 10" id="KW-0333">Golgi apparatus</keyword>
<dbReference type="InterPro" id="IPR002659">
    <property type="entry name" value="Glyco_trans_31"/>
</dbReference>
<dbReference type="Gene3D" id="3.90.550.50">
    <property type="match status" value="1"/>
</dbReference>
<dbReference type="Proteomes" id="UP000001593">
    <property type="component" value="Unassembled WGS sequence"/>
</dbReference>
<dbReference type="OrthoDB" id="5964716at2759"/>
<protein>
    <recommendedName>
        <fullName evidence="10">Hexosyltransferase</fullName>
        <ecNumber evidence="10">2.4.1.-</ecNumber>
    </recommendedName>
</protein>
<dbReference type="FunCoup" id="A7SMZ5">
    <property type="interactions" value="25"/>
</dbReference>
<proteinExistence type="inferred from homology"/>
<evidence type="ECO:0000256" key="4">
    <source>
        <dbReference type="ARBA" id="ARBA00022679"/>
    </source>
</evidence>
<evidence type="ECO:0000256" key="9">
    <source>
        <dbReference type="ARBA" id="ARBA00023136"/>
    </source>
</evidence>
<dbReference type="GO" id="GO:0000139">
    <property type="term" value="C:Golgi membrane"/>
    <property type="evidence" value="ECO:0000318"/>
    <property type="project" value="GO_Central"/>
</dbReference>
<evidence type="ECO:0000256" key="6">
    <source>
        <dbReference type="ARBA" id="ARBA00022968"/>
    </source>
</evidence>
<evidence type="ECO:0000313" key="12">
    <source>
        <dbReference type="Proteomes" id="UP000001593"/>
    </source>
</evidence>
<dbReference type="HOGENOM" id="CLU_036849_6_1_1"/>
<dbReference type="PANTHER" id="PTHR11214">
    <property type="entry name" value="BETA-1,3-N-ACETYLGLUCOSAMINYLTRANSFERASE"/>
    <property type="match status" value="1"/>
</dbReference>
<reference evidence="11 12" key="1">
    <citation type="journal article" date="2007" name="Science">
        <title>Sea anemone genome reveals ancestral eumetazoan gene repertoire and genomic organization.</title>
        <authorList>
            <person name="Putnam N.H."/>
            <person name="Srivastava M."/>
            <person name="Hellsten U."/>
            <person name="Dirks B."/>
            <person name="Chapman J."/>
            <person name="Salamov A."/>
            <person name="Terry A."/>
            <person name="Shapiro H."/>
            <person name="Lindquist E."/>
            <person name="Kapitonov V.V."/>
            <person name="Jurka J."/>
            <person name="Genikhovich G."/>
            <person name="Grigoriev I.V."/>
            <person name="Lucas S.M."/>
            <person name="Steele R.E."/>
            <person name="Finnerty J.R."/>
            <person name="Technau U."/>
            <person name="Martindale M.Q."/>
            <person name="Rokhsar D.S."/>
        </authorList>
    </citation>
    <scope>NUCLEOTIDE SEQUENCE [LARGE SCALE GENOMIC DNA]</scope>
    <source>
        <strain evidence="12">CH2 X CH6</strain>
    </source>
</reference>
<keyword evidence="9" id="KW-0472">Membrane</keyword>
<dbReference type="AlphaFoldDB" id="A7SMZ5"/>
<evidence type="ECO:0000256" key="10">
    <source>
        <dbReference type="RuleBase" id="RU363063"/>
    </source>
</evidence>
<comment type="similarity">
    <text evidence="2 10">Belongs to the glycosyltransferase 31 family.</text>
</comment>
<dbReference type="PANTHER" id="PTHR11214:SF376">
    <property type="entry name" value="HEXOSYLTRANSFERASE"/>
    <property type="match status" value="1"/>
</dbReference>
<dbReference type="EMBL" id="DS469715">
    <property type="protein sequence ID" value="EDO34915.1"/>
    <property type="molecule type" value="Genomic_DNA"/>
</dbReference>
<dbReference type="GO" id="GO:0006493">
    <property type="term" value="P:protein O-linked glycosylation"/>
    <property type="evidence" value="ECO:0000318"/>
    <property type="project" value="GO_Central"/>
</dbReference>
<evidence type="ECO:0000256" key="7">
    <source>
        <dbReference type="ARBA" id="ARBA00022989"/>
    </source>
</evidence>
<keyword evidence="3 10" id="KW-0328">Glycosyltransferase</keyword>
<dbReference type="FunFam" id="3.90.550.50:FF:000049">
    <property type="entry name" value="Hexosyltransferase"/>
    <property type="match status" value="1"/>
</dbReference>
<evidence type="ECO:0000313" key="11">
    <source>
        <dbReference type="EMBL" id="EDO34915.1"/>
    </source>
</evidence>
<dbReference type="GO" id="GO:0016758">
    <property type="term" value="F:hexosyltransferase activity"/>
    <property type="evidence" value="ECO:0007669"/>
    <property type="project" value="InterPro"/>
</dbReference>
<dbReference type="EC" id="2.4.1.-" evidence="10"/>
<name>A7SMZ5_NEMVE</name>
<comment type="subcellular location">
    <subcellularLocation>
        <location evidence="1 10">Golgi apparatus membrane</location>
        <topology evidence="1 10">Single-pass type II membrane protein</topology>
    </subcellularLocation>
</comment>
<keyword evidence="4" id="KW-0808">Transferase</keyword>
<dbReference type="Pfam" id="PF01762">
    <property type="entry name" value="Galactosyl_T"/>
    <property type="match status" value="1"/>
</dbReference>
<organism evidence="11 12">
    <name type="scientific">Nematostella vectensis</name>
    <name type="common">Starlet sea anemone</name>
    <dbReference type="NCBI Taxonomy" id="45351"/>
    <lineage>
        <taxon>Eukaryota</taxon>
        <taxon>Metazoa</taxon>
        <taxon>Cnidaria</taxon>
        <taxon>Anthozoa</taxon>
        <taxon>Hexacorallia</taxon>
        <taxon>Actiniaria</taxon>
        <taxon>Edwardsiidae</taxon>
        <taxon>Nematostella</taxon>
    </lineage>
</organism>